<dbReference type="Proteomes" id="UP000030758">
    <property type="component" value="Unassembled WGS sequence"/>
</dbReference>
<dbReference type="PANTHER" id="PTHR12940:SF0">
    <property type="entry name" value="SPLICING FACTOR ESS-2 HOMOLOG"/>
    <property type="match status" value="1"/>
</dbReference>
<keyword evidence="3" id="KW-0539">Nucleus</keyword>
<accession>A0A085NP19</accession>
<evidence type="ECO:0000256" key="2">
    <source>
        <dbReference type="ARBA" id="ARBA00009072"/>
    </source>
</evidence>
<dbReference type="GO" id="GO:0071013">
    <property type="term" value="C:catalytic step 2 spliceosome"/>
    <property type="evidence" value="ECO:0007669"/>
    <property type="project" value="TreeGrafter"/>
</dbReference>
<evidence type="ECO:0000256" key="4">
    <source>
        <dbReference type="SAM" id="MobiDB-lite"/>
    </source>
</evidence>
<organism evidence="5">
    <name type="scientific">Trichuris suis</name>
    <name type="common">pig whipworm</name>
    <dbReference type="NCBI Taxonomy" id="68888"/>
    <lineage>
        <taxon>Eukaryota</taxon>
        <taxon>Metazoa</taxon>
        <taxon>Ecdysozoa</taxon>
        <taxon>Nematoda</taxon>
        <taxon>Enoplea</taxon>
        <taxon>Dorylaimia</taxon>
        <taxon>Trichinellida</taxon>
        <taxon>Trichuridae</taxon>
        <taxon>Trichuris</taxon>
    </lineage>
</organism>
<sequence>MRQRDRFLPCGNVICVKLANLLYSLIRRYFALLYTVVVAHEALLVSVDHSAPSKRLFSRCYNFMAGMELSVGSSRELAIISPAGRQRKKRKPVVLEEDEYIDKLGKIIQRDFFPDLERLRTQNEYLSALERNDMVKIRQLQMRFSVKRTDQTIPGDFASAGRSLQRSSFAWTPRTLNEGDGPAKSGRFTPPPDQLSERSKAGGTSLKRSKSLEDLNLDRYLQRYTSEDNASFEEIIEAQEAEMRRKKAWMFDAEEAHASKHTKSLALRGADEQLMLPAPTSPKSLDNWTYKAKNAVMFVPDGVDWTPEEMEKRAKMSERVICHKNTRLEEDPFPANADSSKQSLPADFVPQMGFKNPLQQFSYVVTPSPVPGLCESPLMTWGEIEGTPFRLDAGDTQVRRTPGPNFKIPEVPLRDQLAMSMTDEISKKYRRQKKAARETAASLTPKFASVRSSERLASMSPAAQRLASSKLGIRVPSEKRFGAAFSPASPALYKGTTPKPETPSTPLESSSSVLSSRIVRKKTADYS</sequence>
<dbReference type="Pfam" id="PF09751">
    <property type="entry name" value="Es2"/>
    <property type="match status" value="1"/>
</dbReference>
<evidence type="ECO:0000256" key="3">
    <source>
        <dbReference type="ARBA" id="ARBA00023242"/>
    </source>
</evidence>
<evidence type="ECO:0000313" key="5">
    <source>
        <dbReference type="EMBL" id="KFD71215.1"/>
    </source>
</evidence>
<dbReference type="EMBL" id="KL367483">
    <property type="protein sequence ID" value="KFD71215.1"/>
    <property type="molecule type" value="Genomic_DNA"/>
</dbReference>
<dbReference type="PANTHER" id="PTHR12940">
    <property type="entry name" value="ES-2 PROTEIN - RELATED"/>
    <property type="match status" value="1"/>
</dbReference>
<protein>
    <submittedName>
        <fullName evidence="5">Uncharacterized protein</fullName>
    </submittedName>
</protein>
<name>A0A085NP19_9BILA</name>
<feature type="region of interest" description="Disordered" evidence="4">
    <location>
        <begin position="169"/>
        <end position="208"/>
    </location>
</feature>
<feature type="region of interest" description="Disordered" evidence="4">
    <location>
        <begin position="486"/>
        <end position="527"/>
    </location>
</feature>
<gene>
    <name evidence="5" type="ORF">M514_04938</name>
</gene>
<feature type="compositionally biased region" description="Low complexity" evidence="4">
    <location>
        <begin position="496"/>
        <end position="516"/>
    </location>
</feature>
<comment type="similarity">
    <text evidence="2">Belongs to the ESS2 family.</text>
</comment>
<reference evidence="5" key="1">
    <citation type="journal article" date="2014" name="Nat. Genet.">
        <title>Genome and transcriptome of the porcine whipworm Trichuris suis.</title>
        <authorList>
            <person name="Jex A.R."/>
            <person name="Nejsum P."/>
            <person name="Schwarz E.M."/>
            <person name="Hu L."/>
            <person name="Young N.D."/>
            <person name="Hall R.S."/>
            <person name="Korhonen P.K."/>
            <person name="Liao S."/>
            <person name="Thamsborg S."/>
            <person name="Xia J."/>
            <person name="Xu P."/>
            <person name="Wang S."/>
            <person name="Scheerlinck J.P."/>
            <person name="Hofmann A."/>
            <person name="Sternberg P.W."/>
            <person name="Wang J."/>
            <person name="Gasser R.B."/>
        </authorList>
    </citation>
    <scope>NUCLEOTIDE SEQUENCE [LARGE SCALE GENOMIC DNA]</scope>
    <source>
        <strain evidence="5">DCEP-RM93F</strain>
    </source>
</reference>
<evidence type="ECO:0000256" key="1">
    <source>
        <dbReference type="ARBA" id="ARBA00004123"/>
    </source>
</evidence>
<comment type="subcellular location">
    <subcellularLocation>
        <location evidence="1">Nucleus</location>
    </subcellularLocation>
</comment>
<dbReference type="AlphaFoldDB" id="A0A085NP19"/>
<dbReference type="InterPro" id="IPR019148">
    <property type="entry name" value="Nuclear_protein_DGCR14_ESS-2"/>
</dbReference>
<proteinExistence type="inferred from homology"/>